<sequence>MPPIIKPVSVPVLQKTYINKQAAAQALQRHDPLGLGLGQTQQVMQQTKDLAKQGHNVANSVKDIGAMADTLDDVADVGKVSKLSQGLDKVGKFAAPVQALTSVAGLGMDIYNTIEANKQMKEQMDLAKKNFNLELEKQQKHELANNQLAASIDKAWGGSGEVAPTIDYSQYASYDMKQNSMGAIKNELGGNGLIFGGAGKGQVMGANSNANARSIDSTQTPNTDNTELGGSGNMPTLSLGGAGGMPVGHSESIDTDNNDYEEDGTEAS</sequence>
<proteinExistence type="predicted"/>
<evidence type="ECO:0000256" key="1">
    <source>
        <dbReference type="SAM" id="MobiDB-lite"/>
    </source>
</evidence>
<dbReference type="Proteomes" id="UP000005085">
    <property type="component" value="Unassembled WGS sequence"/>
</dbReference>
<comment type="caution">
    <text evidence="2">The sequence shown here is derived from an EMBL/GenBank/DDBJ whole genome shotgun (WGS) entry which is preliminary data.</text>
</comment>
<feature type="compositionally biased region" description="Polar residues" evidence="1">
    <location>
        <begin position="212"/>
        <end position="236"/>
    </location>
</feature>
<feature type="compositionally biased region" description="Acidic residues" evidence="1">
    <location>
        <begin position="253"/>
        <end position="268"/>
    </location>
</feature>
<dbReference type="RefSeq" id="WP_005218667.1">
    <property type="nucleotide sequence ID" value="NZ_KI392040.1"/>
</dbReference>
<dbReference type="AlphaFoldDB" id="C3XGL9"/>
<dbReference type="OrthoDB" id="9994669at2"/>
<protein>
    <submittedName>
        <fullName evidence="2">Uncharacterized protein</fullName>
    </submittedName>
</protein>
<dbReference type="HOGENOM" id="CLU_090618_0_0_7"/>
<gene>
    <name evidence="2" type="ORF">HRAG_01215</name>
</gene>
<evidence type="ECO:0000313" key="2">
    <source>
        <dbReference type="EMBL" id="EEO24158.1"/>
    </source>
</evidence>
<reference evidence="2 3" key="1">
    <citation type="journal article" date="2014" name="Genome Announc.">
        <title>Draft genome sequences of six enterohepatic helicobacter species isolated from humans and one from rhesus macaques.</title>
        <authorList>
            <person name="Shen Z."/>
            <person name="Sheh A."/>
            <person name="Young S.K."/>
            <person name="Abouelliel A."/>
            <person name="Ward D.V."/>
            <person name="Earl A.M."/>
            <person name="Fox J.G."/>
        </authorList>
    </citation>
    <scope>NUCLEOTIDE SEQUENCE [LARGE SCALE GENOMIC DNA]</scope>
    <source>
        <strain evidence="2 3">ATCC 43879</strain>
    </source>
</reference>
<dbReference type="EMBL" id="ACDN02000056">
    <property type="protein sequence ID" value="EEO24158.1"/>
    <property type="molecule type" value="Genomic_DNA"/>
</dbReference>
<name>C3XGL9_9HELI</name>
<evidence type="ECO:0000313" key="3">
    <source>
        <dbReference type="Proteomes" id="UP000005085"/>
    </source>
</evidence>
<accession>C3XGL9</accession>
<organism evidence="2 3">
    <name type="scientific">Helicobacter bilis ATCC 43879</name>
    <dbReference type="NCBI Taxonomy" id="613026"/>
    <lineage>
        <taxon>Bacteria</taxon>
        <taxon>Pseudomonadati</taxon>
        <taxon>Campylobacterota</taxon>
        <taxon>Epsilonproteobacteria</taxon>
        <taxon>Campylobacterales</taxon>
        <taxon>Helicobacteraceae</taxon>
        <taxon>Helicobacter</taxon>
    </lineage>
</organism>
<feature type="region of interest" description="Disordered" evidence="1">
    <location>
        <begin position="212"/>
        <end position="268"/>
    </location>
</feature>
<keyword evidence="3" id="KW-1185">Reference proteome</keyword>